<dbReference type="InterPro" id="IPR003680">
    <property type="entry name" value="Flavodoxin_fold"/>
</dbReference>
<protein>
    <submittedName>
        <fullName evidence="2">FMN-dependent NADH-azoreductase</fullName>
        <ecNumber evidence="2">1.7.1.17</ecNumber>
    </submittedName>
</protein>
<feature type="domain" description="Flavodoxin-like fold" evidence="1">
    <location>
        <begin position="3"/>
        <end position="175"/>
    </location>
</feature>
<reference evidence="2" key="1">
    <citation type="submission" date="2024-01" db="EMBL/GenBank/DDBJ databases">
        <title>Genome sequence of Mycoplasma ciconiae type strain DSM 25251.</title>
        <authorList>
            <person name="Spergser J."/>
        </authorList>
    </citation>
    <scope>NUCLEOTIDE SEQUENCE [LARGE SCALE GENOMIC DNA]</scope>
    <source>
        <strain evidence="2">DSM 25251</strain>
    </source>
</reference>
<dbReference type="PANTHER" id="PTHR43741">
    <property type="entry name" value="FMN-DEPENDENT NADH-AZOREDUCTASE 1"/>
    <property type="match status" value="1"/>
</dbReference>
<dbReference type="Proteomes" id="UP001344817">
    <property type="component" value="Unassembled WGS sequence"/>
</dbReference>
<evidence type="ECO:0000313" key="2">
    <source>
        <dbReference type="EMBL" id="MEE3928072.1"/>
    </source>
</evidence>
<dbReference type="RefSeq" id="WP_330500487.1">
    <property type="nucleotide sequence ID" value="NZ_JAZDWZ010000001.1"/>
</dbReference>
<keyword evidence="3" id="KW-1185">Reference proteome</keyword>
<dbReference type="EC" id="1.7.1.17" evidence="2"/>
<proteinExistence type="predicted"/>
<sequence>MEKVLFLHGNVMADDKSISNQLEKRFLELYALKHPSAEIEVIDLDQTKLAEVFLTKETLKDMKYYKEVDSDFWIEKLKQVNSVVISCPMINFGPSAIVKNFIDAICVANKTFSYKYSKKGDAIGLLDHLKVMILTTQGAPADWYPWGSHVKWLEGTWKFLGAQKVESILIGGTKLADVSSLSASEIVKLHDAEIEDKVAKF</sequence>
<dbReference type="InterPro" id="IPR029039">
    <property type="entry name" value="Flavoprotein-like_sf"/>
</dbReference>
<dbReference type="PANTHER" id="PTHR43741:SF4">
    <property type="entry name" value="FMN-DEPENDENT NADH:QUINONE OXIDOREDUCTASE"/>
    <property type="match status" value="1"/>
</dbReference>
<dbReference type="SUPFAM" id="SSF52218">
    <property type="entry name" value="Flavoproteins"/>
    <property type="match status" value="1"/>
</dbReference>
<name>A0ABU7MKU0_9BACT</name>
<evidence type="ECO:0000259" key="1">
    <source>
        <dbReference type="Pfam" id="PF02525"/>
    </source>
</evidence>
<accession>A0ABU7MKU0</accession>
<dbReference type="GO" id="GO:0016491">
    <property type="term" value="F:oxidoreductase activity"/>
    <property type="evidence" value="ECO:0007669"/>
    <property type="project" value="UniProtKB-KW"/>
</dbReference>
<comment type="caution">
    <text evidence="2">The sequence shown here is derived from an EMBL/GenBank/DDBJ whole genome shotgun (WGS) entry which is preliminary data.</text>
</comment>
<dbReference type="Gene3D" id="3.40.50.360">
    <property type="match status" value="1"/>
</dbReference>
<gene>
    <name evidence="2" type="ORF">V2E24_00580</name>
</gene>
<keyword evidence="2" id="KW-0560">Oxidoreductase</keyword>
<dbReference type="Pfam" id="PF02525">
    <property type="entry name" value="Flavodoxin_2"/>
    <property type="match status" value="1"/>
</dbReference>
<dbReference type="EMBL" id="JAZDWZ010000001">
    <property type="protein sequence ID" value="MEE3928072.1"/>
    <property type="molecule type" value="Genomic_DNA"/>
</dbReference>
<evidence type="ECO:0000313" key="3">
    <source>
        <dbReference type="Proteomes" id="UP001344817"/>
    </source>
</evidence>
<dbReference type="InterPro" id="IPR050104">
    <property type="entry name" value="FMN-dep_NADH:Q_OxRdtase_AzoR1"/>
</dbReference>
<organism evidence="2 3">
    <name type="scientific">Mycoplasmopsis ciconiae</name>
    <dbReference type="NCBI Taxonomy" id="561067"/>
    <lineage>
        <taxon>Bacteria</taxon>
        <taxon>Bacillati</taxon>
        <taxon>Mycoplasmatota</taxon>
        <taxon>Mycoplasmoidales</taxon>
        <taxon>Metamycoplasmataceae</taxon>
        <taxon>Mycoplasmopsis</taxon>
    </lineage>
</organism>
<dbReference type="NCBIfam" id="NF002370">
    <property type="entry name" value="PRK01355.1"/>
    <property type="match status" value="1"/>
</dbReference>